<evidence type="ECO:0000313" key="1">
    <source>
        <dbReference type="EMBL" id="CAO80142.1"/>
    </source>
</evidence>
<accession>B0VF90</accession>
<keyword evidence="2" id="KW-1185">Reference proteome</keyword>
<organism evidence="1 2">
    <name type="scientific">Cloacimonas acidaminovorans (strain Evry)</name>
    <dbReference type="NCBI Taxonomy" id="459349"/>
    <lineage>
        <taxon>Bacteria</taxon>
        <taxon>Pseudomonadati</taxon>
        <taxon>Candidatus Cloacimonadota</taxon>
        <taxon>Candidatus Cloacimonadia</taxon>
        <taxon>Candidatus Cloacimonadales</taxon>
        <taxon>Candidatus Cloacimonadaceae</taxon>
        <taxon>Candidatus Cloacimonas</taxon>
    </lineage>
</organism>
<reference evidence="1 2" key="1">
    <citation type="journal article" date="2008" name="J. Bacteriol.">
        <title>'Candidatus Cloacamonas acidaminovorans': genome sequence reconstruction provides a first glimpse of a new bacterial division.</title>
        <authorList>
            <person name="Pelletier E."/>
            <person name="Kreimeyer A."/>
            <person name="Bocs S."/>
            <person name="Rouy Z."/>
            <person name="Gyapay G."/>
            <person name="Chouari R."/>
            <person name="Riviere D."/>
            <person name="Ganesan A."/>
            <person name="Daegelen P."/>
            <person name="Sghir A."/>
            <person name="Cohen G.N."/>
            <person name="Medigue C."/>
            <person name="Weissenbach J."/>
            <person name="Le Paslier D."/>
        </authorList>
    </citation>
    <scope>NUCLEOTIDE SEQUENCE [LARGE SCALE GENOMIC DNA]</scope>
    <source>
        <strain evidence="2">Evry</strain>
    </source>
</reference>
<proteinExistence type="predicted"/>
<dbReference type="STRING" id="459349.CLOAM0235"/>
<protein>
    <submittedName>
        <fullName evidence="1">Sodium/solute symporter family protein</fullName>
    </submittedName>
</protein>
<evidence type="ECO:0000313" key="2">
    <source>
        <dbReference type="Proteomes" id="UP000002019"/>
    </source>
</evidence>
<dbReference type="Proteomes" id="UP000002019">
    <property type="component" value="Chromosome"/>
</dbReference>
<dbReference type="AlphaFoldDB" id="B0VF90"/>
<dbReference type="HOGENOM" id="CLU_3307040_0_0_0"/>
<dbReference type="EMBL" id="CU466930">
    <property type="protein sequence ID" value="CAO80142.1"/>
    <property type="molecule type" value="Genomic_DNA"/>
</dbReference>
<dbReference type="KEGG" id="caci:CLOAM0235"/>
<name>B0VF90_CLOAI</name>
<gene>
    <name evidence="1" type="ordered locus">CLOAM0235</name>
</gene>
<sequence>MCLGGGFFRWYQIVFKTCRFWQKGLPKLLRRSYVAPNNN</sequence>